<dbReference type="EMBL" id="FNBL01000003">
    <property type="protein sequence ID" value="SDF22094.1"/>
    <property type="molecule type" value="Genomic_DNA"/>
</dbReference>
<dbReference type="RefSeq" id="WP_157789832.1">
    <property type="nucleotide sequence ID" value="NZ_CAXASY010000014.1"/>
</dbReference>
<sequence length="58" mass="6388">MTLHDVALTAKDTADSAMKVTEWLEYYAPATPAAQSSEQIVPSKLAVLDQMYAYYCAD</sequence>
<organism evidence="1 2">
    <name type="scientific">Celeribacter baekdonensis</name>
    <dbReference type="NCBI Taxonomy" id="875171"/>
    <lineage>
        <taxon>Bacteria</taxon>
        <taxon>Pseudomonadati</taxon>
        <taxon>Pseudomonadota</taxon>
        <taxon>Alphaproteobacteria</taxon>
        <taxon>Rhodobacterales</taxon>
        <taxon>Roseobacteraceae</taxon>
        <taxon>Celeribacter</taxon>
    </lineage>
</organism>
<evidence type="ECO:0000313" key="1">
    <source>
        <dbReference type="EMBL" id="SDF22094.1"/>
    </source>
</evidence>
<accession>A0A1G7JBF0</accession>
<gene>
    <name evidence="1" type="ORF">SAMN04488117_10312</name>
</gene>
<dbReference type="AlphaFoldDB" id="A0A1G7JBF0"/>
<evidence type="ECO:0000313" key="2">
    <source>
        <dbReference type="Proteomes" id="UP000182284"/>
    </source>
</evidence>
<proteinExistence type="predicted"/>
<protein>
    <submittedName>
        <fullName evidence="1">Uncharacterized protein</fullName>
    </submittedName>
</protein>
<name>A0A1G7JBF0_9RHOB</name>
<dbReference type="Proteomes" id="UP000182284">
    <property type="component" value="Unassembled WGS sequence"/>
</dbReference>
<reference evidence="1 2" key="1">
    <citation type="submission" date="2016-10" db="EMBL/GenBank/DDBJ databases">
        <authorList>
            <person name="de Groot N.N."/>
        </authorList>
    </citation>
    <scope>NUCLEOTIDE SEQUENCE [LARGE SCALE GENOMIC DNA]</scope>
    <source>
        <strain evidence="1 2">DSM 27375</strain>
    </source>
</reference>